<evidence type="ECO:0000256" key="9">
    <source>
        <dbReference type="ARBA" id="ARBA00023136"/>
    </source>
</evidence>
<dbReference type="GO" id="GO:0015031">
    <property type="term" value="P:protein transport"/>
    <property type="evidence" value="ECO:0007669"/>
    <property type="project" value="UniProtKB-KW"/>
</dbReference>
<dbReference type="InterPro" id="IPR037682">
    <property type="entry name" value="TonB_C"/>
</dbReference>
<evidence type="ECO:0000256" key="10">
    <source>
        <dbReference type="SAM" id="Phobius"/>
    </source>
</evidence>
<gene>
    <name evidence="12" type="ORF">CLV42_101483</name>
</gene>
<dbReference type="GO" id="GO:0031992">
    <property type="term" value="F:energy transducer activity"/>
    <property type="evidence" value="ECO:0007669"/>
    <property type="project" value="TreeGrafter"/>
</dbReference>
<evidence type="ECO:0000313" key="13">
    <source>
        <dbReference type="Proteomes" id="UP000240978"/>
    </source>
</evidence>
<keyword evidence="13" id="KW-1185">Reference proteome</keyword>
<comment type="subcellular location">
    <subcellularLocation>
        <location evidence="1">Cell inner membrane</location>
        <topology evidence="1">Single-pass membrane protein</topology>
        <orientation evidence="1">Periplasmic side</orientation>
    </subcellularLocation>
</comment>
<keyword evidence="9 10" id="KW-0472">Membrane</keyword>
<dbReference type="AlphaFoldDB" id="A0A2P8GP23"/>
<organism evidence="12 13">
    <name type="scientific">Chitinophaga ginsengisoli</name>
    <dbReference type="NCBI Taxonomy" id="363837"/>
    <lineage>
        <taxon>Bacteria</taxon>
        <taxon>Pseudomonadati</taxon>
        <taxon>Bacteroidota</taxon>
        <taxon>Chitinophagia</taxon>
        <taxon>Chitinophagales</taxon>
        <taxon>Chitinophagaceae</taxon>
        <taxon>Chitinophaga</taxon>
    </lineage>
</organism>
<protein>
    <submittedName>
        <fullName evidence="12">TonB family protein</fullName>
    </submittedName>
</protein>
<keyword evidence="5" id="KW-0997">Cell inner membrane</keyword>
<feature type="domain" description="TonB C-terminal" evidence="11">
    <location>
        <begin position="354"/>
        <end position="441"/>
    </location>
</feature>
<evidence type="ECO:0000313" key="12">
    <source>
        <dbReference type="EMBL" id="PSL35721.1"/>
    </source>
</evidence>
<dbReference type="RefSeq" id="WP_170117363.1">
    <property type="nucleotide sequence ID" value="NZ_PYGK01000001.1"/>
</dbReference>
<dbReference type="InterPro" id="IPR006260">
    <property type="entry name" value="TonB/TolA_C"/>
</dbReference>
<proteinExistence type="inferred from homology"/>
<dbReference type="GO" id="GO:0098797">
    <property type="term" value="C:plasma membrane protein complex"/>
    <property type="evidence" value="ECO:0007669"/>
    <property type="project" value="TreeGrafter"/>
</dbReference>
<evidence type="ECO:0000256" key="4">
    <source>
        <dbReference type="ARBA" id="ARBA00022475"/>
    </source>
</evidence>
<evidence type="ECO:0000256" key="5">
    <source>
        <dbReference type="ARBA" id="ARBA00022519"/>
    </source>
</evidence>
<name>A0A2P8GP23_9BACT</name>
<dbReference type="Gene3D" id="3.30.1150.10">
    <property type="match status" value="1"/>
</dbReference>
<dbReference type="Pfam" id="PF03544">
    <property type="entry name" value="TonB_C"/>
    <property type="match status" value="1"/>
</dbReference>
<sequence>MNHSVDPELIRRYLAGELDNKAMHALEKQALDDPFLADALEGFAERKPDQRVHLADLNRRLERRVQGKEEKKGGVFVLNYRWLAAAGVLLVVGTGLLWLMQIEKQRDHSIALQRAMVSDSSITDTLQYYNREEPVAWGKATPEKPLAVSIPSDTALLAAKTARAGAFAAAMEPSLVNANVMWKDDSIRQPLAIAPSLADSIEGRVAAAPTYKAMEEEMVSRSPVAVAPAPAAPAMTTRLIQGKVKAPDNEGMPGVTVRVEGTDKGALTDNQGNFSIRVADTTKDLKLVVAAIGFNSKKLDVSRSDNNLDITLKEQANALSDVVVSGYGKKSGYRKKEGYSMQQENVYQLPMPVNGYELYREYLAKNVHYPASAAAANITGRVRVSVRVMPDGTLEDIKITRRLQPDCDAEALRLVREGPEWKPASDGRATRVQIDVHFAPK</sequence>
<keyword evidence="4" id="KW-1003">Cell membrane</keyword>
<keyword evidence="6 10" id="KW-0812">Transmembrane</keyword>
<dbReference type="GO" id="GO:0055085">
    <property type="term" value="P:transmembrane transport"/>
    <property type="evidence" value="ECO:0007669"/>
    <property type="project" value="InterPro"/>
</dbReference>
<dbReference type="SUPFAM" id="SSF74653">
    <property type="entry name" value="TolA/TonB C-terminal domain"/>
    <property type="match status" value="1"/>
</dbReference>
<dbReference type="NCBIfam" id="TIGR01352">
    <property type="entry name" value="tonB_Cterm"/>
    <property type="match status" value="1"/>
</dbReference>
<dbReference type="Proteomes" id="UP000240978">
    <property type="component" value="Unassembled WGS sequence"/>
</dbReference>
<dbReference type="InterPro" id="IPR008969">
    <property type="entry name" value="CarboxyPept-like_regulatory"/>
</dbReference>
<comment type="caution">
    <text evidence="12">The sequence shown here is derived from an EMBL/GenBank/DDBJ whole genome shotgun (WGS) entry which is preliminary data.</text>
</comment>
<evidence type="ECO:0000256" key="3">
    <source>
        <dbReference type="ARBA" id="ARBA00022448"/>
    </source>
</evidence>
<accession>A0A2P8GP23</accession>
<dbReference type="EMBL" id="PYGK01000001">
    <property type="protein sequence ID" value="PSL35721.1"/>
    <property type="molecule type" value="Genomic_DNA"/>
</dbReference>
<keyword evidence="3" id="KW-0813">Transport</keyword>
<dbReference type="InterPro" id="IPR051045">
    <property type="entry name" value="TonB-dependent_transducer"/>
</dbReference>
<dbReference type="PANTHER" id="PTHR33446">
    <property type="entry name" value="PROTEIN TONB-RELATED"/>
    <property type="match status" value="1"/>
</dbReference>
<dbReference type="PANTHER" id="PTHR33446:SF2">
    <property type="entry name" value="PROTEIN TONB"/>
    <property type="match status" value="1"/>
</dbReference>
<evidence type="ECO:0000256" key="8">
    <source>
        <dbReference type="ARBA" id="ARBA00022989"/>
    </source>
</evidence>
<dbReference type="SUPFAM" id="SSF49464">
    <property type="entry name" value="Carboxypeptidase regulatory domain-like"/>
    <property type="match status" value="1"/>
</dbReference>
<evidence type="ECO:0000256" key="2">
    <source>
        <dbReference type="ARBA" id="ARBA00006555"/>
    </source>
</evidence>
<keyword evidence="8 10" id="KW-1133">Transmembrane helix</keyword>
<evidence type="ECO:0000256" key="1">
    <source>
        <dbReference type="ARBA" id="ARBA00004383"/>
    </source>
</evidence>
<evidence type="ECO:0000256" key="6">
    <source>
        <dbReference type="ARBA" id="ARBA00022692"/>
    </source>
</evidence>
<dbReference type="PROSITE" id="PS52015">
    <property type="entry name" value="TONB_CTD"/>
    <property type="match status" value="1"/>
</dbReference>
<evidence type="ECO:0000256" key="7">
    <source>
        <dbReference type="ARBA" id="ARBA00022927"/>
    </source>
</evidence>
<dbReference type="Gene3D" id="2.60.40.1120">
    <property type="entry name" value="Carboxypeptidase-like, regulatory domain"/>
    <property type="match status" value="1"/>
</dbReference>
<dbReference type="Pfam" id="PF13715">
    <property type="entry name" value="CarbopepD_reg_2"/>
    <property type="match status" value="1"/>
</dbReference>
<reference evidence="12 13" key="1">
    <citation type="submission" date="2018-03" db="EMBL/GenBank/DDBJ databases">
        <title>Genomic Encyclopedia of Archaeal and Bacterial Type Strains, Phase II (KMG-II): from individual species to whole genera.</title>
        <authorList>
            <person name="Goeker M."/>
        </authorList>
    </citation>
    <scope>NUCLEOTIDE SEQUENCE [LARGE SCALE GENOMIC DNA]</scope>
    <source>
        <strain evidence="12 13">DSM 18107</strain>
    </source>
</reference>
<evidence type="ECO:0000259" key="11">
    <source>
        <dbReference type="PROSITE" id="PS52015"/>
    </source>
</evidence>
<feature type="transmembrane region" description="Helical" evidence="10">
    <location>
        <begin position="80"/>
        <end position="100"/>
    </location>
</feature>
<keyword evidence="7" id="KW-0653">Protein transport</keyword>
<comment type="similarity">
    <text evidence="2">Belongs to the TonB family.</text>
</comment>